<protein>
    <submittedName>
        <fullName evidence="1">Uncharacterized protein</fullName>
    </submittedName>
</protein>
<evidence type="ECO:0000313" key="2">
    <source>
        <dbReference type="Proteomes" id="UP000265462"/>
    </source>
</evidence>
<dbReference type="EMBL" id="CP025074">
    <property type="protein sequence ID" value="AUI37122.1"/>
    <property type="molecule type" value="Genomic_DNA"/>
</dbReference>
<sequence length="59" mass="6776">MICGKRIEGRWEHGAALSRHSFVKAGGLLQRHLIDATKKFNISLTEKRFVHFRLSRASL</sequence>
<keyword evidence="2" id="KW-1185">Reference proteome</keyword>
<gene>
    <name evidence="1" type="ORF">CWI35_11925</name>
</gene>
<evidence type="ECO:0000313" key="1">
    <source>
        <dbReference type="EMBL" id="AUI37122.1"/>
    </source>
</evidence>
<organism evidence="1 2">
    <name type="scientific">Bacillus caldolyticus</name>
    <dbReference type="NCBI Taxonomy" id="1394"/>
    <lineage>
        <taxon>Bacteria</taxon>
        <taxon>Bacillati</taxon>
        <taxon>Bacillota</taxon>
        <taxon>Bacilli</taxon>
        <taxon>Bacillales</taxon>
        <taxon>Anoxybacillaceae</taxon>
        <taxon>Geobacillus</taxon>
        <taxon>Geobacillus thermoleovorans group</taxon>
    </lineage>
</organism>
<name>A0ABN5FXP6_BACCL</name>
<dbReference type="Proteomes" id="UP000265462">
    <property type="component" value="Chromosome"/>
</dbReference>
<accession>A0ABN5FXP6</accession>
<proteinExistence type="predicted"/>
<reference evidence="1 2" key="1">
    <citation type="submission" date="2018-02" db="EMBL/GenBank/DDBJ databases">
        <title>Complete genome and methylome analysis of Bacillus caldolyticus.</title>
        <authorList>
            <person name="Fomenkov A.I."/>
            <person name="Mersha F."/>
            <person name="Vincze T."/>
            <person name="Roberts R.J."/>
        </authorList>
    </citation>
    <scope>NUCLEOTIDE SEQUENCE [LARGE SCALE GENOMIC DNA]</scope>
    <source>
        <strain evidence="1 2">NEB414</strain>
    </source>
</reference>